<dbReference type="RefSeq" id="WP_132759151.1">
    <property type="nucleotide sequence ID" value="NZ_BNBW01000009.1"/>
</dbReference>
<dbReference type="GeneID" id="95610532"/>
<feature type="domain" description="NADP-dependent oxidoreductase" evidence="1">
    <location>
        <begin position="20"/>
        <end position="269"/>
    </location>
</feature>
<name>A0A5J6J4R5_STRVI</name>
<dbReference type="CDD" id="cd19095">
    <property type="entry name" value="AKR_PA4992-like"/>
    <property type="match status" value="1"/>
</dbReference>
<dbReference type="Proteomes" id="UP000325563">
    <property type="component" value="Chromosome"/>
</dbReference>
<evidence type="ECO:0000313" key="2">
    <source>
        <dbReference type="EMBL" id="QEV45032.1"/>
    </source>
</evidence>
<dbReference type="AlphaFoldDB" id="A0A5J6J4R5"/>
<gene>
    <name evidence="2" type="ORF">CP980_08130</name>
</gene>
<sequence>MTSTVPRRPARKAGIDLPVLGLGTWRTIDRAGPDRLAGLLEAARTVGARLVDTAPVYSDAEPRLARLLRQDPSFFVATKIWDTEPEAVEAVFAEQLTGYGRSCIDLLQVHNLNGWRANLAWLDRQKAAGRVRFTGVTYQFDHAFGMGGTRADLAHVIAADQVDFVQVNMNAAEPTLAEDILPAAAEAGIGVVVMRPFGEGALLAEPPSAGFLRELGCTSWSEALLRWVLTHPEVTTVLTATSRPEHFLANAAAARSGPLGPAEAEAVADHARSVLMTRSGR</sequence>
<reference evidence="2 3" key="1">
    <citation type="submission" date="2017-09" db="EMBL/GenBank/DDBJ databases">
        <authorList>
            <person name="Lee N."/>
            <person name="Cho B.-K."/>
        </authorList>
    </citation>
    <scope>NUCLEOTIDE SEQUENCE [LARGE SCALE GENOMIC DNA]</scope>
    <source>
        <strain evidence="2 3">ATCC 27476</strain>
    </source>
</reference>
<dbReference type="InterPro" id="IPR053135">
    <property type="entry name" value="AKR2_Oxidoreductase"/>
</dbReference>
<accession>A0A5J6J4R5</accession>
<dbReference type="EMBL" id="CP023692">
    <property type="protein sequence ID" value="QEV45032.1"/>
    <property type="molecule type" value="Genomic_DNA"/>
</dbReference>
<dbReference type="InterPro" id="IPR023210">
    <property type="entry name" value="NADP_OxRdtase_dom"/>
</dbReference>
<dbReference type="PANTHER" id="PTHR43312:SF1">
    <property type="entry name" value="NADP-DEPENDENT OXIDOREDUCTASE DOMAIN-CONTAINING PROTEIN"/>
    <property type="match status" value="1"/>
</dbReference>
<proteinExistence type="predicted"/>
<dbReference type="KEGG" id="svn:CP980_08130"/>
<keyword evidence="3" id="KW-1185">Reference proteome</keyword>
<dbReference type="PANTHER" id="PTHR43312">
    <property type="entry name" value="D-THREO-ALDOSE 1-DEHYDROGENASE"/>
    <property type="match status" value="1"/>
</dbReference>
<evidence type="ECO:0000313" key="3">
    <source>
        <dbReference type="Proteomes" id="UP000325563"/>
    </source>
</evidence>
<dbReference type="InterPro" id="IPR036812">
    <property type="entry name" value="NAD(P)_OxRdtase_dom_sf"/>
</dbReference>
<dbReference type="SUPFAM" id="SSF51430">
    <property type="entry name" value="NAD(P)-linked oxidoreductase"/>
    <property type="match status" value="1"/>
</dbReference>
<organism evidence="2 3">
    <name type="scientific">Streptomyces vinaceus</name>
    <dbReference type="NCBI Taxonomy" id="1960"/>
    <lineage>
        <taxon>Bacteria</taxon>
        <taxon>Bacillati</taxon>
        <taxon>Actinomycetota</taxon>
        <taxon>Actinomycetes</taxon>
        <taxon>Kitasatosporales</taxon>
        <taxon>Streptomycetaceae</taxon>
        <taxon>Streptomyces</taxon>
    </lineage>
</organism>
<protein>
    <submittedName>
        <fullName evidence="2">Aldo/keto reductase</fullName>
    </submittedName>
</protein>
<dbReference type="Pfam" id="PF00248">
    <property type="entry name" value="Aldo_ket_red"/>
    <property type="match status" value="1"/>
</dbReference>
<dbReference type="Gene3D" id="3.20.20.100">
    <property type="entry name" value="NADP-dependent oxidoreductase domain"/>
    <property type="match status" value="1"/>
</dbReference>
<evidence type="ECO:0000259" key="1">
    <source>
        <dbReference type="Pfam" id="PF00248"/>
    </source>
</evidence>